<keyword evidence="6 7" id="KW-0472">Membrane</keyword>
<dbReference type="GO" id="GO:0005886">
    <property type="term" value="C:plasma membrane"/>
    <property type="evidence" value="ECO:0007669"/>
    <property type="project" value="UniProtKB-SubCell"/>
</dbReference>
<dbReference type="Pfam" id="PF02706">
    <property type="entry name" value="Wzz"/>
    <property type="match status" value="1"/>
</dbReference>
<dbReference type="AlphaFoldDB" id="A0A072NMF7"/>
<dbReference type="Pfam" id="PF13807">
    <property type="entry name" value="GNVR"/>
    <property type="match status" value="1"/>
</dbReference>
<evidence type="ECO:0000259" key="8">
    <source>
        <dbReference type="Pfam" id="PF02706"/>
    </source>
</evidence>
<evidence type="ECO:0000256" key="7">
    <source>
        <dbReference type="SAM" id="Phobius"/>
    </source>
</evidence>
<protein>
    <submittedName>
        <fullName evidence="10">Capsular polysaccharide biosynthesis protein</fullName>
    </submittedName>
</protein>
<keyword evidence="3" id="KW-1003">Cell membrane</keyword>
<evidence type="ECO:0000313" key="10">
    <source>
        <dbReference type="EMBL" id="KEF38864.1"/>
    </source>
</evidence>
<dbReference type="InterPro" id="IPR003856">
    <property type="entry name" value="LPS_length_determ_N"/>
</dbReference>
<feature type="domain" description="Polysaccharide chain length determinant N-terminal" evidence="8">
    <location>
        <begin position="6"/>
        <end position="96"/>
    </location>
</feature>
<feature type="domain" description="Tyrosine-protein kinase G-rich" evidence="9">
    <location>
        <begin position="145"/>
        <end position="197"/>
    </location>
</feature>
<reference evidence="10 11" key="1">
    <citation type="submission" date="2014-04" db="EMBL/GenBank/DDBJ databases">
        <title>Draft genome sequence of Bacillus azotoformans MEV2011, a (co-) denitrifying strain unable to grow in the presence of oxygen.</title>
        <authorList>
            <person name="Nielsen M."/>
            <person name="Schreiber L."/>
            <person name="Finster K."/>
            <person name="Schramm A."/>
        </authorList>
    </citation>
    <scope>NUCLEOTIDE SEQUENCE [LARGE SCALE GENOMIC DNA]</scope>
    <source>
        <strain evidence="10 11">MEV2011</strain>
    </source>
</reference>
<dbReference type="PATRIC" id="fig|1348973.3.peg.1640"/>
<comment type="subcellular location">
    <subcellularLocation>
        <location evidence="1">Cell membrane</location>
        <topology evidence="1">Multi-pass membrane protein</topology>
    </subcellularLocation>
</comment>
<dbReference type="Proteomes" id="UP000027936">
    <property type="component" value="Unassembled WGS sequence"/>
</dbReference>
<evidence type="ECO:0000256" key="2">
    <source>
        <dbReference type="ARBA" id="ARBA00006683"/>
    </source>
</evidence>
<dbReference type="RefSeq" id="WP_411844489.1">
    <property type="nucleotide sequence ID" value="NZ_JJRY01000005.1"/>
</dbReference>
<organism evidence="10 11">
    <name type="scientific">Schinkia azotoformans MEV2011</name>
    <dbReference type="NCBI Taxonomy" id="1348973"/>
    <lineage>
        <taxon>Bacteria</taxon>
        <taxon>Bacillati</taxon>
        <taxon>Bacillota</taxon>
        <taxon>Bacilli</taxon>
        <taxon>Bacillales</taxon>
        <taxon>Bacillaceae</taxon>
        <taxon>Calidifontibacillus/Schinkia group</taxon>
        <taxon>Schinkia</taxon>
    </lineage>
</organism>
<dbReference type="InterPro" id="IPR032807">
    <property type="entry name" value="GNVR"/>
</dbReference>
<feature type="transmembrane region" description="Helical" evidence="7">
    <location>
        <begin position="21"/>
        <end position="43"/>
    </location>
</feature>
<name>A0A072NMF7_SCHAZ</name>
<comment type="similarity">
    <text evidence="2">Belongs to the CpsC/CapA family.</text>
</comment>
<evidence type="ECO:0000256" key="1">
    <source>
        <dbReference type="ARBA" id="ARBA00004651"/>
    </source>
</evidence>
<keyword evidence="5 7" id="KW-1133">Transmembrane helix</keyword>
<evidence type="ECO:0000259" key="9">
    <source>
        <dbReference type="Pfam" id="PF13807"/>
    </source>
</evidence>
<comment type="caution">
    <text evidence="10">The sequence shown here is derived from an EMBL/GenBank/DDBJ whole genome shotgun (WGS) entry which is preliminary data.</text>
</comment>
<keyword evidence="4 7" id="KW-0812">Transmembrane</keyword>
<dbReference type="PANTHER" id="PTHR32309:SF13">
    <property type="entry name" value="FERRIC ENTEROBACTIN TRANSPORT PROTEIN FEPE"/>
    <property type="match status" value="1"/>
</dbReference>
<dbReference type="GO" id="GO:0004713">
    <property type="term" value="F:protein tyrosine kinase activity"/>
    <property type="evidence" value="ECO:0007669"/>
    <property type="project" value="TreeGrafter"/>
</dbReference>
<evidence type="ECO:0000256" key="4">
    <source>
        <dbReference type="ARBA" id="ARBA00022692"/>
    </source>
</evidence>
<evidence type="ECO:0000256" key="3">
    <source>
        <dbReference type="ARBA" id="ARBA00022475"/>
    </source>
</evidence>
<sequence length="251" mass="27610">MKETMEEISLIEIFQTLKKRIWLIISITSVAAIASAIISFFVLTPIYQSSTQILVNQAKNEQMPYNVGNIQTDLQLINTYNVIIKSPAILEKVANEMELDRTAEALNNQIQVASEKNSQVFSITVQDPDPVLAAEIANKTATVFQREIKHIMNVDNVSILAKAVISDNPSPIKPQPVLNIAIAIVVGLMAGVGIAFLLEYLDNTIKSEQDITKILDIPVLGIITVINLDAEENKRQQPAFAAKIGSEKVES</sequence>
<gene>
    <name evidence="10" type="ORF">M670_01679</name>
</gene>
<dbReference type="PANTHER" id="PTHR32309">
    <property type="entry name" value="TYROSINE-PROTEIN KINASE"/>
    <property type="match status" value="1"/>
</dbReference>
<evidence type="ECO:0000256" key="6">
    <source>
        <dbReference type="ARBA" id="ARBA00023136"/>
    </source>
</evidence>
<evidence type="ECO:0000256" key="5">
    <source>
        <dbReference type="ARBA" id="ARBA00022989"/>
    </source>
</evidence>
<dbReference type="EMBL" id="JJRY01000005">
    <property type="protein sequence ID" value="KEF38864.1"/>
    <property type="molecule type" value="Genomic_DNA"/>
</dbReference>
<proteinExistence type="inferred from homology"/>
<dbReference type="InterPro" id="IPR050445">
    <property type="entry name" value="Bact_polysacc_biosynth/exp"/>
</dbReference>
<evidence type="ECO:0000313" key="11">
    <source>
        <dbReference type="Proteomes" id="UP000027936"/>
    </source>
</evidence>
<feature type="transmembrane region" description="Helical" evidence="7">
    <location>
        <begin position="177"/>
        <end position="198"/>
    </location>
</feature>
<accession>A0A072NMF7</accession>